<feature type="region of interest" description="Disordered" evidence="1">
    <location>
        <begin position="946"/>
        <end position="967"/>
    </location>
</feature>
<accession>A0A3A1V8W5</accession>
<evidence type="ECO:0000313" key="4">
    <source>
        <dbReference type="Proteomes" id="UP000266482"/>
    </source>
</evidence>
<evidence type="ECO:0000256" key="2">
    <source>
        <dbReference type="SAM" id="SignalP"/>
    </source>
</evidence>
<name>A0A3A1V8W5_9BACL</name>
<dbReference type="Gene3D" id="3.40.190.10">
    <property type="entry name" value="Periplasmic binding protein-like II"/>
    <property type="match status" value="1"/>
</dbReference>
<dbReference type="InterPro" id="IPR050490">
    <property type="entry name" value="Bact_solute-bd_prot1"/>
</dbReference>
<dbReference type="EMBL" id="QXQA01000003">
    <property type="protein sequence ID" value="RIX53870.1"/>
    <property type="molecule type" value="Genomic_DNA"/>
</dbReference>
<dbReference type="PANTHER" id="PTHR43649:SF27">
    <property type="entry name" value="EXTRACELLULAR SOLUTE-BINDING PROTEIN FAMILY 1"/>
    <property type="match status" value="1"/>
</dbReference>
<gene>
    <name evidence="3" type="ORF">D3P08_06320</name>
</gene>
<dbReference type="Gene3D" id="2.60.120.260">
    <property type="entry name" value="Galactose-binding domain-like"/>
    <property type="match status" value="2"/>
</dbReference>
<dbReference type="OrthoDB" id="9808332at2"/>
<dbReference type="Proteomes" id="UP000266482">
    <property type="component" value="Unassembled WGS sequence"/>
</dbReference>
<feature type="signal peptide" evidence="2">
    <location>
        <begin position="1"/>
        <end position="32"/>
    </location>
</feature>
<dbReference type="Pfam" id="PF01547">
    <property type="entry name" value="SBP_bac_1"/>
    <property type="match status" value="1"/>
</dbReference>
<organism evidence="3 4">
    <name type="scientific">Paenibacillus nanensis</name>
    <dbReference type="NCBI Taxonomy" id="393251"/>
    <lineage>
        <taxon>Bacteria</taxon>
        <taxon>Bacillati</taxon>
        <taxon>Bacillota</taxon>
        <taxon>Bacilli</taxon>
        <taxon>Bacillales</taxon>
        <taxon>Paenibacillaceae</taxon>
        <taxon>Paenibacillus</taxon>
    </lineage>
</organism>
<dbReference type="SUPFAM" id="SSF53850">
    <property type="entry name" value="Periplasmic binding protein-like II"/>
    <property type="match status" value="1"/>
</dbReference>
<keyword evidence="2" id="KW-0732">Signal</keyword>
<reference evidence="3 4" key="1">
    <citation type="submission" date="2018-09" db="EMBL/GenBank/DDBJ databases">
        <title>Paenibacillus aracenensis nov. sp. isolated from a cave in southern Spain.</title>
        <authorList>
            <person name="Jurado V."/>
            <person name="Gutierrez-Patricio S."/>
            <person name="Gonzalez-Pimentel J.L."/>
            <person name="Miller A.Z."/>
            <person name="Laiz L."/>
            <person name="Saiz-Jimenez C."/>
        </authorList>
    </citation>
    <scope>NUCLEOTIDE SEQUENCE [LARGE SCALE GENOMIC DNA]</scope>
    <source>
        <strain evidence="3 4">DSM 22867</strain>
    </source>
</reference>
<feature type="chain" id="PRO_5017241520" evidence="2">
    <location>
        <begin position="33"/>
        <end position="967"/>
    </location>
</feature>
<keyword evidence="4" id="KW-1185">Reference proteome</keyword>
<evidence type="ECO:0000313" key="3">
    <source>
        <dbReference type="EMBL" id="RIX53870.1"/>
    </source>
</evidence>
<sequence length="967" mass="108400">MSMMKKMFIYALLTLLAFVMFISALGAGGANAVTADASADRQDYFEESYHAYLDSNGYDGKMASSTIKVDISTYKASAGMEASVVNGAVVTGEEGTITWNVQVQEAGFYNIEVTYVPSAGTNSKIERKLYIDDQSLFDGMNQLIFHRVWDNSGDIAEKDGNEIRPNAVEKPEPMTVYISDSRKRSLDPYKFYMNAGTHTLSLESVKEPMEIREITLKAAPEVMAYADIIKEWKQRYKVYEGANLVYQAERTDDYTIGIEKSSVDVILTTDYSNPKTVPYHPYKIKLNTIGGTSWRTPGDFMTWRIAVPEEGLYRLSFRGAQNTNRGIMSYRQLKVNGEVPFREAAAIPFAFHSGFVHYVPGNGEEDFLIPLKQGENTISLEVVLGDFAMPLSEVEKSVFILNDLYRKTVQITGVVPDRYIDYEITKKIPNYAETLQAESGRLKKVVAELVRITGEKGEKTAMIEKMQVQAERLSQKPEDVITELATMENNISSLGTWITTISEMPLQLDSFTLSAPEAKLPDAKPNPLVRSYYGAVRFLSTFFVDETMLGDDAQDNAIKVWIAAGRDQAQVIKNLIDQSFTPNSNIPVELQLIPEDVILPATLAGNGPDVALAVPQATVVNFAMRNALVDLSKLDGFEELRGHFEESTWRTVTYENGIYGLPEQSTFLMMFYRKDILDQLGLEPPKTWNEVEHVISVLHANNYDFYMNGQELYPSLVYQHGGDLYQGSGADYGIRSGLIGDEAMSAFNQVTRFFTTYRLPVTADFPNRFRTGAMPVGIAPYTTYNQLEVFAPEIRGLWSFAPIPGTEAEDGSVDNTVLATTIDSIMMEASNRKEEAWAFMKWWIDADTQAQYANALESVMGSAARYPTANVEVLEQLPWATKDSEQLARQFEDAVGFPEVPGGYMTPRAIDYAFRSVVTSGRNPREALYLNIKQVDQELTKKRKEFHLSYSEDPASRMTGRNPQIEE</sequence>
<proteinExistence type="predicted"/>
<protein>
    <submittedName>
        <fullName evidence="3">Extracellular solute-binding protein</fullName>
    </submittedName>
</protein>
<dbReference type="InterPro" id="IPR006059">
    <property type="entry name" value="SBP"/>
</dbReference>
<dbReference type="PANTHER" id="PTHR43649">
    <property type="entry name" value="ARABINOSE-BINDING PROTEIN-RELATED"/>
    <property type="match status" value="1"/>
</dbReference>
<evidence type="ECO:0000256" key="1">
    <source>
        <dbReference type="SAM" id="MobiDB-lite"/>
    </source>
</evidence>
<dbReference type="AlphaFoldDB" id="A0A3A1V8W5"/>
<comment type="caution">
    <text evidence="3">The sequence shown here is derived from an EMBL/GenBank/DDBJ whole genome shotgun (WGS) entry which is preliminary data.</text>
</comment>